<keyword evidence="2" id="KW-1185">Reference proteome</keyword>
<accession>A0ABY6AEC4</accession>
<dbReference type="Proteomes" id="UP001065322">
    <property type="component" value="Chromosome"/>
</dbReference>
<organism evidence="1 2">
    <name type="scientific">Thalassolituus hydrocarboniclasticus</name>
    <dbReference type="NCBI Taxonomy" id="2742796"/>
    <lineage>
        <taxon>Bacteria</taxon>
        <taxon>Pseudomonadati</taxon>
        <taxon>Pseudomonadota</taxon>
        <taxon>Gammaproteobacteria</taxon>
        <taxon>Oceanospirillales</taxon>
        <taxon>Oceanospirillaceae</taxon>
        <taxon>Thalassolituus</taxon>
    </lineage>
</organism>
<reference evidence="2" key="1">
    <citation type="submission" date="2020-06" db="EMBL/GenBank/DDBJ databases">
        <title>Thalassolituus marinus alknpb1M-1, a hydrocarbon-degrading bacterium isolated from the deep-sea overlying water using an in-situ strategy from the South China Sea basin.</title>
        <authorList>
            <person name="Dong C."/>
            <person name="Chen Y."/>
            <person name="Shao Z."/>
        </authorList>
    </citation>
    <scope>NUCLEOTIDE SEQUENCE [LARGE SCALE GENOMIC DNA]</scope>
    <source>
        <strain evidence="2">alknpb1M-1</strain>
    </source>
</reference>
<dbReference type="EMBL" id="CP054475">
    <property type="protein sequence ID" value="UXD88210.1"/>
    <property type="molecule type" value="Genomic_DNA"/>
</dbReference>
<evidence type="ECO:0000313" key="1">
    <source>
        <dbReference type="EMBL" id="UXD88210.1"/>
    </source>
</evidence>
<evidence type="ECO:0000313" key="2">
    <source>
        <dbReference type="Proteomes" id="UP001065322"/>
    </source>
</evidence>
<proteinExistence type="predicted"/>
<sequence length="117" mass="12680">MANHMPSLPTNLSNPLDDYFDHLLAADGEITDQEVNWDDLLRSAVSPHHLQEALASSTLKQGYAPVLVRPLGQGGKAAQRTQLLFAIGMIRHLPESSLRRCLLAACLPLAAETVLNG</sequence>
<gene>
    <name evidence="1" type="ORF">HUF19_12590</name>
</gene>
<dbReference type="RefSeq" id="WP_260996950.1">
    <property type="nucleotide sequence ID" value="NZ_CP054475.1"/>
</dbReference>
<protein>
    <submittedName>
        <fullName evidence="1">Uncharacterized protein</fullName>
    </submittedName>
</protein>
<name>A0ABY6AEC4_9GAMM</name>